<evidence type="ECO:0000256" key="1">
    <source>
        <dbReference type="SAM" id="Phobius"/>
    </source>
</evidence>
<feature type="transmembrane region" description="Helical" evidence="1">
    <location>
        <begin position="45"/>
        <end position="65"/>
    </location>
</feature>
<feature type="transmembrane region" description="Helical" evidence="1">
    <location>
        <begin position="6"/>
        <end position="24"/>
    </location>
</feature>
<evidence type="ECO:0000313" key="2">
    <source>
        <dbReference type="EMBL" id="GAA3561308.1"/>
    </source>
</evidence>
<reference evidence="3" key="1">
    <citation type="journal article" date="2019" name="Int. J. Syst. Evol. Microbiol.">
        <title>The Global Catalogue of Microorganisms (GCM) 10K type strain sequencing project: providing services to taxonomists for standard genome sequencing and annotation.</title>
        <authorList>
            <consortium name="The Broad Institute Genomics Platform"/>
            <consortium name="The Broad Institute Genome Sequencing Center for Infectious Disease"/>
            <person name="Wu L."/>
            <person name="Ma J."/>
        </authorList>
    </citation>
    <scope>NUCLEOTIDE SEQUENCE [LARGE SCALE GENOMIC DNA]</scope>
    <source>
        <strain evidence="3">JCM 16928</strain>
    </source>
</reference>
<keyword evidence="3" id="KW-1185">Reference proteome</keyword>
<protein>
    <recommendedName>
        <fullName evidence="4">DUF3325 domain-containing protein</fullName>
    </recommendedName>
</protein>
<sequence length="101" mass="10341">MTPVHSALVLLLAAVVSAQVLMLMEGERSLRQRLRDLSWGGDASSLLLATALIAGALGLLLGSLWHSAGVGAGAGLGLSVMGWAAAVAWAHRRLAEGDTEV</sequence>
<proteinExistence type="predicted"/>
<gene>
    <name evidence="2" type="ORF">GCM10022235_32160</name>
</gene>
<dbReference type="Proteomes" id="UP001501222">
    <property type="component" value="Unassembled WGS sequence"/>
</dbReference>
<dbReference type="EMBL" id="BAABAA010000003">
    <property type="protein sequence ID" value="GAA3561308.1"/>
    <property type="molecule type" value="Genomic_DNA"/>
</dbReference>
<keyword evidence="1" id="KW-0472">Membrane</keyword>
<dbReference type="RefSeq" id="WP_344841294.1">
    <property type="nucleotide sequence ID" value="NZ_BAABAA010000003.1"/>
</dbReference>
<name>A0ABP6X4E5_9ACTN</name>
<organism evidence="2 3">
    <name type="scientific">Kribbella ginsengisoli</name>
    <dbReference type="NCBI Taxonomy" id="363865"/>
    <lineage>
        <taxon>Bacteria</taxon>
        <taxon>Bacillati</taxon>
        <taxon>Actinomycetota</taxon>
        <taxon>Actinomycetes</taxon>
        <taxon>Propionibacteriales</taxon>
        <taxon>Kribbellaceae</taxon>
        <taxon>Kribbella</taxon>
    </lineage>
</organism>
<feature type="transmembrane region" description="Helical" evidence="1">
    <location>
        <begin position="71"/>
        <end position="90"/>
    </location>
</feature>
<comment type="caution">
    <text evidence="2">The sequence shown here is derived from an EMBL/GenBank/DDBJ whole genome shotgun (WGS) entry which is preliminary data.</text>
</comment>
<accession>A0ABP6X4E5</accession>
<keyword evidence="1" id="KW-0812">Transmembrane</keyword>
<evidence type="ECO:0008006" key="4">
    <source>
        <dbReference type="Google" id="ProtNLM"/>
    </source>
</evidence>
<keyword evidence="1" id="KW-1133">Transmembrane helix</keyword>
<evidence type="ECO:0000313" key="3">
    <source>
        <dbReference type="Proteomes" id="UP001501222"/>
    </source>
</evidence>